<comment type="pathway">
    <text evidence="1 7">Cell wall biogenesis; peptidoglycan biosynthesis.</text>
</comment>
<evidence type="ECO:0000256" key="2">
    <source>
        <dbReference type="ARBA" id="ARBA00005992"/>
    </source>
</evidence>
<feature type="active site" description="Nucleophile" evidence="7">
    <location>
        <position position="278"/>
    </location>
</feature>
<dbReference type="SUPFAM" id="SSF141523">
    <property type="entry name" value="L,D-transpeptidase catalytic domain-like"/>
    <property type="match status" value="1"/>
</dbReference>
<dbReference type="AlphaFoldDB" id="A0AAU7F881"/>
<dbReference type="Pfam" id="PF03734">
    <property type="entry name" value="YkuD"/>
    <property type="match status" value="1"/>
</dbReference>
<gene>
    <name evidence="10" type="ORF">ABHF33_11890</name>
</gene>
<evidence type="ECO:0000259" key="9">
    <source>
        <dbReference type="PROSITE" id="PS52029"/>
    </source>
</evidence>
<name>A0AAU7F881_9NEIS</name>
<proteinExistence type="inferred from homology"/>
<dbReference type="GO" id="GO:0016740">
    <property type="term" value="F:transferase activity"/>
    <property type="evidence" value="ECO:0007669"/>
    <property type="project" value="UniProtKB-KW"/>
</dbReference>
<evidence type="ECO:0000256" key="8">
    <source>
        <dbReference type="SAM" id="SignalP"/>
    </source>
</evidence>
<dbReference type="GO" id="GO:0009252">
    <property type="term" value="P:peptidoglycan biosynthetic process"/>
    <property type="evidence" value="ECO:0007669"/>
    <property type="project" value="UniProtKB-KW"/>
</dbReference>
<dbReference type="InterPro" id="IPR032710">
    <property type="entry name" value="NTF2-like_dom_sf"/>
</dbReference>
<feature type="chain" id="PRO_5043683462" evidence="8">
    <location>
        <begin position="27"/>
        <end position="432"/>
    </location>
</feature>
<dbReference type="CDD" id="cd16913">
    <property type="entry name" value="YkuD_like"/>
    <property type="match status" value="1"/>
</dbReference>
<evidence type="ECO:0000256" key="6">
    <source>
        <dbReference type="ARBA" id="ARBA00023316"/>
    </source>
</evidence>
<dbReference type="PANTHER" id="PTHR36699:SF1">
    <property type="entry name" value="L,D-TRANSPEPTIDASE YAFK-RELATED"/>
    <property type="match status" value="1"/>
</dbReference>
<protein>
    <submittedName>
        <fullName evidence="10">L,D-transpeptidase family protein</fullName>
    </submittedName>
</protein>
<dbReference type="GO" id="GO:0008360">
    <property type="term" value="P:regulation of cell shape"/>
    <property type="evidence" value="ECO:0007669"/>
    <property type="project" value="UniProtKB-UniRule"/>
</dbReference>
<dbReference type="EMBL" id="CP157355">
    <property type="protein sequence ID" value="XBL99762.1"/>
    <property type="molecule type" value="Genomic_DNA"/>
</dbReference>
<evidence type="ECO:0000256" key="7">
    <source>
        <dbReference type="PROSITE-ProRule" id="PRU01373"/>
    </source>
</evidence>
<dbReference type="Gene3D" id="2.40.440.10">
    <property type="entry name" value="L,D-transpeptidase catalytic domain-like"/>
    <property type="match status" value="1"/>
</dbReference>
<evidence type="ECO:0000256" key="1">
    <source>
        <dbReference type="ARBA" id="ARBA00004752"/>
    </source>
</evidence>
<sequence length="432" mass="48425">MPRLTRRTKRAICLVSLLLLAPAAQPLMVDSGSKYFMLTPEEAGTAAQGSPEERILAAIDFIRSGNMADARATVDALLAEKPNYRLAHLLRADLYAMRAVPLESIGAGANQISIAAPAQQIAERLADLRKEAQVRINYRNMPTPPDLLPANILKFNDQQKYAVLVDADTSRLYIFANQQGVPKMVKDHYVTVGKLGVGKQVEGDQRTPIGVYFVNKHLPRPLLDRTYGELADLYGVGAWPISYPNELDKSNKKTGYGIWLHGSPAATYARPPQASNGCVVLTNEEMLDVAQYLQIGTTPVIVSPKIEWLSRNEWQKRHLAANSLIEQWKTAWESLNTEQYLNFYGNQFSSAEGLDLASWRQQKTAVNTSKKWTKIALNELSIFAVTGGQPQMVATFEQDYRSDNLDNKMRKRLYWQPEGSEWKIRWEGNASN</sequence>
<keyword evidence="6 7" id="KW-0961">Cell wall biogenesis/degradation</keyword>
<feature type="domain" description="L,D-TPase catalytic" evidence="9">
    <location>
        <begin position="161"/>
        <end position="303"/>
    </location>
</feature>
<reference evidence="10" key="1">
    <citation type="submission" date="2024-05" db="EMBL/GenBank/DDBJ databases">
        <authorList>
            <person name="Yang L."/>
            <person name="Pan L."/>
        </authorList>
    </citation>
    <scope>NUCLEOTIDE SEQUENCE</scope>
    <source>
        <strain evidence="10">FCG-7</strain>
    </source>
</reference>
<dbReference type="InterPro" id="IPR056203">
    <property type="entry name" value="Cds6_C"/>
</dbReference>
<evidence type="ECO:0000313" key="10">
    <source>
        <dbReference type="EMBL" id="XBL99762.1"/>
    </source>
</evidence>
<evidence type="ECO:0000256" key="3">
    <source>
        <dbReference type="ARBA" id="ARBA00022679"/>
    </source>
</evidence>
<comment type="similarity">
    <text evidence="2">Belongs to the YkuD family.</text>
</comment>
<keyword evidence="8" id="KW-0732">Signal</keyword>
<dbReference type="SUPFAM" id="SSF54427">
    <property type="entry name" value="NTF2-like"/>
    <property type="match status" value="1"/>
</dbReference>
<dbReference type="InterPro" id="IPR005490">
    <property type="entry name" value="LD_TPept_cat_dom"/>
</dbReference>
<dbReference type="KEGG" id="cmav:ABHF33_11890"/>
<evidence type="ECO:0000256" key="4">
    <source>
        <dbReference type="ARBA" id="ARBA00022960"/>
    </source>
</evidence>
<feature type="signal peptide" evidence="8">
    <location>
        <begin position="1"/>
        <end position="26"/>
    </location>
</feature>
<keyword evidence="4 7" id="KW-0133">Cell shape</keyword>
<dbReference type="PANTHER" id="PTHR36699">
    <property type="entry name" value="LD-TRANSPEPTIDASE"/>
    <property type="match status" value="1"/>
</dbReference>
<dbReference type="InterPro" id="IPR038063">
    <property type="entry name" value="Transpep_catalytic_dom"/>
</dbReference>
<keyword evidence="5 7" id="KW-0573">Peptidoglycan synthesis</keyword>
<dbReference type="PROSITE" id="PS52029">
    <property type="entry name" value="LD_TPASE"/>
    <property type="match status" value="1"/>
</dbReference>
<feature type="active site" description="Proton donor/acceptor" evidence="7">
    <location>
        <position position="261"/>
    </location>
</feature>
<organism evidence="10">
    <name type="scientific">Chitinibacter mangrovi</name>
    <dbReference type="NCBI Taxonomy" id="3153927"/>
    <lineage>
        <taxon>Bacteria</taxon>
        <taxon>Pseudomonadati</taxon>
        <taxon>Pseudomonadota</taxon>
        <taxon>Betaproteobacteria</taxon>
        <taxon>Neisseriales</taxon>
        <taxon>Chitinibacteraceae</taxon>
        <taxon>Chitinibacter</taxon>
    </lineage>
</organism>
<evidence type="ECO:0000256" key="5">
    <source>
        <dbReference type="ARBA" id="ARBA00022984"/>
    </source>
</evidence>
<dbReference type="RefSeq" id="WP_348944165.1">
    <property type="nucleotide sequence ID" value="NZ_CP157355.1"/>
</dbReference>
<dbReference type="GO" id="GO:0071555">
    <property type="term" value="P:cell wall organization"/>
    <property type="evidence" value="ECO:0007669"/>
    <property type="project" value="UniProtKB-UniRule"/>
</dbReference>
<dbReference type="Pfam" id="PF24125">
    <property type="entry name" value="Cds6_C"/>
    <property type="match status" value="1"/>
</dbReference>
<dbReference type="GO" id="GO:0004180">
    <property type="term" value="F:carboxypeptidase activity"/>
    <property type="evidence" value="ECO:0007669"/>
    <property type="project" value="UniProtKB-ARBA"/>
</dbReference>
<accession>A0AAU7F881</accession>
<keyword evidence="3" id="KW-0808">Transferase</keyword>